<accession>A0A4R3KGZ5</accession>
<dbReference type="PANTHER" id="PTHR24221:SF590">
    <property type="entry name" value="COMPONENT LINKED WITH THE ASSEMBLY OF CYTOCHROME' TRANSPORT TRANSMEMBRANE ATP-BINDING PROTEIN ABC TRANSPORTER CYDD-RELATED"/>
    <property type="match status" value="1"/>
</dbReference>
<comment type="subcellular location">
    <subcellularLocation>
        <location evidence="1">Cell membrane</location>
        <topology evidence="1">Multi-pass membrane protein</topology>
    </subcellularLocation>
</comment>
<reference evidence="12 13" key="1">
    <citation type="submission" date="2019-03" db="EMBL/GenBank/DDBJ databases">
        <title>Genomic Encyclopedia of Type Strains, Phase IV (KMG-IV): sequencing the most valuable type-strain genomes for metagenomic binning, comparative biology and taxonomic classification.</title>
        <authorList>
            <person name="Goeker M."/>
        </authorList>
    </citation>
    <scope>NUCLEOTIDE SEQUENCE [LARGE SCALE GENOMIC DNA]</scope>
    <source>
        <strain evidence="12 13">DSM 20467</strain>
    </source>
</reference>
<evidence type="ECO:0000313" key="13">
    <source>
        <dbReference type="Proteomes" id="UP000295188"/>
    </source>
</evidence>
<dbReference type="InterPro" id="IPR017871">
    <property type="entry name" value="ABC_transporter-like_CS"/>
</dbReference>
<dbReference type="Proteomes" id="UP000295188">
    <property type="component" value="Unassembled WGS sequence"/>
</dbReference>
<evidence type="ECO:0000256" key="6">
    <source>
        <dbReference type="ARBA" id="ARBA00022840"/>
    </source>
</evidence>
<dbReference type="GO" id="GO:0042883">
    <property type="term" value="P:cysteine transport"/>
    <property type="evidence" value="ECO:0007669"/>
    <property type="project" value="InterPro"/>
</dbReference>
<dbReference type="Pfam" id="PF00664">
    <property type="entry name" value="ABC_membrane"/>
    <property type="match status" value="1"/>
</dbReference>
<dbReference type="InterPro" id="IPR003439">
    <property type="entry name" value="ABC_transporter-like_ATP-bd"/>
</dbReference>
<keyword evidence="13" id="KW-1185">Reference proteome</keyword>
<dbReference type="InterPro" id="IPR027417">
    <property type="entry name" value="P-loop_NTPase"/>
</dbReference>
<dbReference type="GO" id="GO:0140359">
    <property type="term" value="F:ABC-type transporter activity"/>
    <property type="evidence" value="ECO:0007669"/>
    <property type="project" value="InterPro"/>
</dbReference>
<evidence type="ECO:0000256" key="3">
    <source>
        <dbReference type="ARBA" id="ARBA00022475"/>
    </source>
</evidence>
<keyword evidence="4 9" id="KW-0812">Transmembrane</keyword>
<evidence type="ECO:0000256" key="2">
    <source>
        <dbReference type="ARBA" id="ARBA00022448"/>
    </source>
</evidence>
<feature type="transmembrane region" description="Helical" evidence="9">
    <location>
        <begin position="236"/>
        <end position="257"/>
    </location>
</feature>
<evidence type="ECO:0000313" key="12">
    <source>
        <dbReference type="EMBL" id="TCS81941.1"/>
    </source>
</evidence>
<evidence type="ECO:0000259" key="11">
    <source>
        <dbReference type="PROSITE" id="PS50929"/>
    </source>
</evidence>
<dbReference type="InterPro" id="IPR014216">
    <property type="entry name" value="ABC_transptr_CydD"/>
</dbReference>
<dbReference type="RefSeq" id="WP_132546920.1">
    <property type="nucleotide sequence ID" value="NZ_SMAA01000001.1"/>
</dbReference>
<evidence type="ECO:0000256" key="5">
    <source>
        <dbReference type="ARBA" id="ARBA00022741"/>
    </source>
</evidence>
<evidence type="ECO:0000256" key="7">
    <source>
        <dbReference type="ARBA" id="ARBA00022989"/>
    </source>
</evidence>
<dbReference type="InterPro" id="IPR003593">
    <property type="entry name" value="AAA+_ATPase"/>
</dbReference>
<keyword evidence="3" id="KW-1003">Cell membrane</keyword>
<feature type="transmembrane region" description="Helical" evidence="9">
    <location>
        <begin position="157"/>
        <end position="175"/>
    </location>
</feature>
<dbReference type="InterPro" id="IPR036640">
    <property type="entry name" value="ABC1_TM_sf"/>
</dbReference>
<feature type="transmembrane region" description="Helical" evidence="9">
    <location>
        <begin position="21"/>
        <end position="42"/>
    </location>
</feature>
<dbReference type="FunFam" id="3.40.50.300:FF:000221">
    <property type="entry name" value="Multidrug ABC transporter ATP-binding protein"/>
    <property type="match status" value="1"/>
</dbReference>
<feature type="transmembrane region" description="Helical" evidence="9">
    <location>
        <begin position="62"/>
        <end position="80"/>
    </location>
</feature>
<evidence type="ECO:0000259" key="10">
    <source>
        <dbReference type="PROSITE" id="PS50893"/>
    </source>
</evidence>
<dbReference type="SMART" id="SM00382">
    <property type="entry name" value="AAA"/>
    <property type="match status" value="1"/>
</dbReference>
<sequence>MIDKNLLKQLRPYRYGAAAVVLLDIVSAVIITARCYCLAAIIDDMLFSRLDREAAVPRLALLLFLFLLEAAFNLGVRFIAHNASIGIREKIRCTFIDRLVSSSPFSSVYNTDLLQLLTRGIDSFDPYFAKFLPQLVLTVTLLFVVLIAAFYNDWVSGIIFLVTLPLIPFFMMLIGKRAQLENNKQWAALTHLSEVFSELLAGMAVIKIYNQGKEQLKNTLRAGEEFSRAVLKVLRIAFLSAFFLELIATLSIAVIAVNIGLRLLYGHVGFLPVFFVLLLAPEFYKPLRQTGSMFHDAMGAFTNAEKVFAAIQKKNTVGGNRCIDFTKAPQIRFSKVYFQYAKQRENALNGVNLNFAAGKVTAIVGRSGAGKSTIFSLLLRFISPTAGNIFVDDIDVTSLAEKFWHRNIAYVPQQAHIFNATLRENICMGKTVDDEKINGAVEAAGLQELVSSMPQGLNTLVGNGARGLSGGQIRRVAMARAFLAEASILMLDEPMEGLDIMTEKVVQAGLKKIAQNKTVIIIAHRLASIRNADVIYVLEKGTVVEYGTDAYLCKNGGLYCEMLASSTGGRQL</sequence>
<organism evidence="12 13">
    <name type="scientific">Pectinatus cerevisiiphilus</name>
    <dbReference type="NCBI Taxonomy" id="86956"/>
    <lineage>
        <taxon>Bacteria</taxon>
        <taxon>Bacillati</taxon>
        <taxon>Bacillota</taxon>
        <taxon>Negativicutes</taxon>
        <taxon>Selenomonadales</taxon>
        <taxon>Selenomonadaceae</taxon>
        <taxon>Pectinatus</taxon>
    </lineage>
</organism>
<dbReference type="AlphaFoldDB" id="A0A4R3KGZ5"/>
<keyword evidence="8 9" id="KW-0472">Membrane</keyword>
<feature type="transmembrane region" description="Helical" evidence="9">
    <location>
        <begin position="131"/>
        <end position="151"/>
    </location>
</feature>
<keyword evidence="2" id="KW-0813">Transport</keyword>
<evidence type="ECO:0000256" key="9">
    <source>
        <dbReference type="SAM" id="Phobius"/>
    </source>
</evidence>
<gene>
    <name evidence="12" type="ORF">EDC37_101112</name>
</gene>
<dbReference type="NCBIfam" id="TIGR02857">
    <property type="entry name" value="CydD"/>
    <property type="match status" value="1"/>
</dbReference>
<dbReference type="GO" id="GO:0016887">
    <property type="term" value="F:ATP hydrolysis activity"/>
    <property type="evidence" value="ECO:0007669"/>
    <property type="project" value="InterPro"/>
</dbReference>
<dbReference type="Gene3D" id="3.40.50.300">
    <property type="entry name" value="P-loop containing nucleotide triphosphate hydrolases"/>
    <property type="match status" value="1"/>
</dbReference>
<dbReference type="SUPFAM" id="SSF90123">
    <property type="entry name" value="ABC transporter transmembrane region"/>
    <property type="match status" value="1"/>
</dbReference>
<dbReference type="GO" id="GO:0005886">
    <property type="term" value="C:plasma membrane"/>
    <property type="evidence" value="ECO:0007669"/>
    <property type="project" value="UniProtKB-SubCell"/>
</dbReference>
<proteinExistence type="predicted"/>
<dbReference type="PROSITE" id="PS50893">
    <property type="entry name" value="ABC_TRANSPORTER_2"/>
    <property type="match status" value="1"/>
</dbReference>
<dbReference type="InterPro" id="IPR039421">
    <property type="entry name" value="Type_1_exporter"/>
</dbReference>
<feature type="domain" description="ABC transmembrane type-1" evidence="11">
    <location>
        <begin position="25"/>
        <end position="299"/>
    </location>
</feature>
<feature type="domain" description="ABC transporter" evidence="10">
    <location>
        <begin position="331"/>
        <end position="565"/>
    </location>
</feature>
<dbReference type="SUPFAM" id="SSF52540">
    <property type="entry name" value="P-loop containing nucleoside triphosphate hydrolases"/>
    <property type="match status" value="1"/>
</dbReference>
<dbReference type="Pfam" id="PF00005">
    <property type="entry name" value="ABC_tran"/>
    <property type="match status" value="1"/>
</dbReference>
<evidence type="ECO:0000256" key="8">
    <source>
        <dbReference type="ARBA" id="ARBA00023136"/>
    </source>
</evidence>
<dbReference type="InterPro" id="IPR011527">
    <property type="entry name" value="ABC1_TM_dom"/>
</dbReference>
<keyword evidence="5" id="KW-0547">Nucleotide-binding</keyword>
<keyword evidence="6 12" id="KW-0067">ATP-binding</keyword>
<dbReference type="Gene3D" id="1.20.1560.10">
    <property type="entry name" value="ABC transporter type 1, transmembrane domain"/>
    <property type="match status" value="1"/>
</dbReference>
<dbReference type="PROSITE" id="PS00211">
    <property type="entry name" value="ABC_TRANSPORTER_1"/>
    <property type="match status" value="1"/>
</dbReference>
<feature type="transmembrane region" description="Helical" evidence="9">
    <location>
        <begin position="263"/>
        <end position="284"/>
    </location>
</feature>
<protein>
    <submittedName>
        <fullName evidence="12">ATP-binding cassette subfamily C protein CydD</fullName>
    </submittedName>
</protein>
<evidence type="ECO:0000256" key="1">
    <source>
        <dbReference type="ARBA" id="ARBA00004651"/>
    </source>
</evidence>
<dbReference type="PROSITE" id="PS50929">
    <property type="entry name" value="ABC_TM1F"/>
    <property type="match status" value="1"/>
</dbReference>
<keyword evidence="7 9" id="KW-1133">Transmembrane helix</keyword>
<dbReference type="PANTHER" id="PTHR24221">
    <property type="entry name" value="ATP-BINDING CASSETTE SUB-FAMILY B"/>
    <property type="match status" value="1"/>
</dbReference>
<comment type="caution">
    <text evidence="12">The sequence shown here is derived from an EMBL/GenBank/DDBJ whole genome shotgun (WGS) entry which is preliminary data.</text>
</comment>
<dbReference type="CDD" id="cd18584">
    <property type="entry name" value="ABC_6TM_AarD_CydD"/>
    <property type="match status" value="1"/>
</dbReference>
<evidence type="ECO:0000256" key="4">
    <source>
        <dbReference type="ARBA" id="ARBA00022692"/>
    </source>
</evidence>
<name>A0A4R3KGZ5_9FIRM</name>
<dbReference type="OrthoDB" id="9802264at2"/>
<dbReference type="GO" id="GO:0005524">
    <property type="term" value="F:ATP binding"/>
    <property type="evidence" value="ECO:0007669"/>
    <property type="project" value="UniProtKB-KW"/>
</dbReference>
<dbReference type="EMBL" id="SMAA01000001">
    <property type="protein sequence ID" value="TCS81941.1"/>
    <property type="molecule type" value="Genomic_DNA"/>
</dbReference>